<dbReference type="SMART" id="SM00342">
    <property type="entry name" value="HTH_ARAC"/>
    <property type="match status" value="1"/>
</dbReference>
<dbReference type="InterPro" id="IPR018060">
    <property type="entry name" value="HTH_AraC"/>
</dbReference>
<dbReference type="EMBL" id="LLZH01000013">
    <property type="protein sequence ID" value="KUL41547.1"/>
    <property type="molecule type" value="Genomic_DNA"/>
</dbReference>
<reference evidence="5 6" key="1">
    <citation type="submission" date="2015-10" db="EMBL/GenBank/DDBJ databases">
        <authorList>
            <person name="Gilbert D.G."/>
        </authorList>
    </citation>
    <scope>NUCLEOTIDE SEQUENCE [LARGE SCALE GENOMIC DNA]</scope>
    <source>
        <strain evidence="5 6">NRRL B-16712</strain>
    </source>
</reference>
<dbReference type="PRINTS" id="PR00032">
    <property type="entry name" value="HTHARAC"/>
</dbReference>
<dbReference type="Gene3D" id="1.10.10.60">
    <property type="entry name" value="Homeodomain-like"/>
    <property type="match status" value="2"/>
</dbReference>
<evidence type="ECO:0000259" key="4">
    <source>
        <dbReference type="PROSITE" id="PS01124"/>
    </source>
</evidence>
<name>A0A0X3VAV2_9ACTN</name>
<dbReference type="PANTHER" id="PTHR46796">
    <property type="entry name" value="HTH-TYPE TRANSCRIPTIONAL ACTIVATOR RHAS-RELATED"/>
    <property type="match status" value="1"/>
</dbReference>
<keyword evidence="3" id="KW-0804">Transcription</keyword>
<evidence type="ECO:0000313" key="5">
    <source>
        <dbReference type="EMBL" id="KUL41547.1"/>
    </source>
</evidence>
<dbReference type="InterPro" id="IPR050204">
    <property type="entry name" value="AraC_XylS_family_regulators"/>
</dbReference>
<protein>
    <submittedName>
        <fullName evidence="5">AraC family transcriptional regulator</fullName>
    </submittedName>
</protein>
<dbReference type="GO" id="GO:0003700">
    <property type="term" value="F:DNA-binding transcription factor activity"/>
    <property type="evidence" value="ECO:0007669"/>
    <property type="project" value="InterPro"/>
</dbReference>
<dbReference type="Pfam" id="PF12833">
    <property type="entry name" value="HTH_18"/>
    <property type="match status" value="1"/>
</dbReference>
<evidence type="ECO:0000256" key="1">
    <source>
        <dbReference type="ARBA" id="ARBA00023015"/>
    </source>
</evidence>
<dbReference type="InterPro" id="IPR018062">
    <property type="entry name" value="HTH_AraC-typ_CS"/>
</dbReference>
<dbReference type="OrthoDB" id="9816011at2"/>
<keyword evidence="2" id="KW-0238">DNA-binding</keyword>
<dbReference type="PANTHER" id="PTHR46796:SF2">
    <property type="entry name" value="TRANSCRIPTIONAL REGULATORY PROTEIN"/>
    <property type="match status" value="1"/>
</dbReference>
<dbReference type="AlphaFoldDB" id="A0A0X3VAV2"/>
<dbReference type="GO" id="GO:0043565">
    <property type="term" value="F:sequence-specific DNA binding"/>
    <property type="evidence" value="ECO:0007669"/>
    <property type="project" value="InterPro"/>
</dbReference>
<feature type="domain" description="HTH araC/xylS-type" evidence="4">
    <location>
        <begin position="10"/>
        <end position="108"/>
    </location>
</feature>
<proteinExistence type="predicted"/>
<dbReference type="SUPFAM" id="SSF46689">
    <property type="entry name" value="Homeodomain-like"/>
    <property type="match status" value="2"/>
</dbReference>
<keyword evidence="6" id="KW-1185">Reference proteome</keyword>
<dbReference type="InterPro" id="IPR009057">
    <property type="entry name" value="Homeodomain-like_sf"/>
</dbReference>
<evidence type="ECO:0000256" key="3">
    <source>
        <dbReference type="ARBA" id="ARBA00023163"/>
    </source>
</evidence>
<evidence type="ECO:0000313" key="6">
    <source>
        <dbReference type="Proteomes" id="UP000053244"/>
    </source>
</evidence>
<accession>A0A0X3VAV2</accession>
<comment type="caution">
    <text evidence="5">The sequence shown here is derived from an EMBL/GenBank/DDBJ whole genome shotgun (WGS) entry which is preliminary data.</text>
</comment>
<dbReference type="RefSeq" id="WP_067685326.1">
    <property type="nucleotide sequence ID" value="NZ_LLZH01000013.1"/>
</dbReference>
<dbReference type="PROSITE" id="PS00041">
    <property type="entry name" value="HTH_ARAC_FAMILY_1"/>
    <property type="match status" value="1"/>
</dbReference>
<organism evidence="5 6">
    <name type="scientific">Actinoplanes awajinensis subsp. mycoplanecinus</name>
    <dbReference type="NCBI Taxonomy" id="135947"/>
    <lineage>
        <taxon>Bacteria</taxon>
        <taxon>Bacillati</taxon>
        <taxon>Actinomycetota</taxon>
        <taxon>Actinomycetes</taxon>
        <taxon>Micromonosporales</taxon>
        <taxon>Micromonosporaceae</taxon>
        <taxon>Actinoplanes</taxon>
    </lineage>
</organism>
<dbReference type="InterPro" id="IPR020449">
    <property type="entry name" value="Tscrpt_reg_AraC-type_HTH"/>
</dbReference>
<sequence length="268" mass="29211">MQDDSERAVLRAIEAMQMRLGEQLTVDDLARAALFSKFHFTRIFQRVTGVSPARFLSAMRLQRAKDLLVSTSMNVADISVEVGYNSVGTFSSRFSRSVGMSPTTYRRHDGYAPAIQAGGERRSTWPASSRVSCHVSLEEPDDHAVIFIGMFAEPIPEGRPVRCAVLHEPGPVRFDAVPQGQWYLLAQSVSTDAATWTADGADRADRPVAVASYGPFTVQPDSILSADLVLRPVRALDPPVLLALLDARKQAMDVLQPVSAGWAEQAAA</sequence>
<keyword evidence="1" id="KW-0805">Transcription regulation</keyword>
<gene>
    <name evidence="5" type="ORF">ADL15_04680</name>
</gene>
<dbReference type="PROSITE" id="PS01124">
    <property type="entry name" value="HTH_ARAC_FAMILY_2"/>
    <property type="match status" value="1"/>
</dbReference>
<dbReference type="Proteomes" id="UP000053244">
    <property type="component" value="Unassembled WGS sequence"/>
</dbReference>
<evidence type="ECO:0000256" key="2">
    <source>
        <dbReference type="ARBA" id="ARBA00023125"/>
    </source>
</evidence>